<keyword evidence="4 6" id="KW-1133">Transmembrane helix</keyword>
<keyword evidence="2" id="KW-0488">Methylation</keyword>
<keyword evidence="8" id="KW-1185">Reference proteome</keyword>
<dbReference type="AlphaFoldDB" id="A0A157SGQ2"/>
<sequence length="168" mass="18519">MTRVRHALPSQTGQKGFTLIEMMVVLMIIGIGTAAISLSIRPDPARVLKQDAQQLAQMFIIAQSEVRLDGRSIVWQADREGYRFVRSSWVIPDNDVIPVLSPAAAPDTFARDDALRPRHWQSGTMQISPHSSVTLDAERIGAPWEIQLSDGTSTVAVVRDAVGRFSVQ</sequence>
<dbReference type="STRING" id="288768.SAMEA3906486_02296"/>
<dbReference type="NCBIfam" id="TIGR02532">
    <property type="entry name" value="IV_pilin_GFxxxE"/>
    <property type="match status" value="1"/>
</dbReference>
<dbReference type="InterPro" id="IPR002416">
    <property type="entry name" value="T2SS_protein-GspH"/>
</dbReference>
<protein>
    <submittedName>
        <fullName evidence="7">General secretion pathway protein H</fullName>
    </submittedName>
</protein>
<proteinExistence type="predicted"/>
<dbReference type="InterPro" id="IPR012902">
    <property type="entry name" value="N_methyl_site"/>
</dbReference>
<dbReference type="RefSeq" id="WP_197488136.1">
    <property type="nucleotide sequence ID" value="NZ_FKIF01000006.1"/>
</dbReference>
<organism evidence="7 8">
    <name type="scientific">Bordetella ansorpii</name>
    <dbReference type="NCBI Taxonomy" id="288768"/>
    <lineage>
        <taxon>Bacteria</taxon>
        <taxon>Pseudomonadati</taxon>
        <taxon>Pseudomonadota</taxon>
        <taxon>Betaproteobacteria</taxon>
        <taxon>Burkholderiales</taxon>
        <taxon>Alcaligenaceae</taxon>
        <taxon>Bordetella</taxon>
    </lineage>
</organism>
<evidence type="ECO:0000313" key="8">
    <source>
        <dbReference type="Proteomes" id="UP000076848"/>
    </source>
</evidence>
<reference evidence="7 8" key="1">
    <citation type="submission" date="2016-04" db="EMBL/GenBank/DDBJ databases">
        <authorList>
            <consortium name="Pathogen Informatics"/>
        </authorList>
    </citation>
    <scope>NUCLEOTIDE SEQUENCE [LARGE SCALE GENOMIC DNA]</scope>
    <source>
        <strain evidence="7 8">H050680373</strain>
    </source>
</reference>
<evidence type="ECO:0000256" key="6">
    <source>
        <dbReference type="SAM" id="Phobius"/>
    </source>
</evidence>
<dbReference type="GO" id="GO:0015628">
    <property type="term" value="P:protein secretion by the type II secretion system"/>
    <property type="evidence" value="ECO:0007669"/>
    <property type="project" value="InterPro"/>
</dbReference>
<dbReference type="Proteomes" id="UP000076848">
    <property type="component" value="Unassembled WGS sequence"/>
</dbReference>
<dbReference type="Pfam" id="PF07963">
    <property type="entry name" value="N_methyl"/>
    <property type="match status" value="1"/>
</dbReference>
<accession>A0A157SGQ2</accession>
<evidence type="ECO:0000256" key="3">
    <source>
        <dbReference type="ARBA" id="ARBA00022692"/>
    </source>
</evidence>
<dbReference type="EMBL" id="FKIF01000006">
    <property type="protein sequence ID" value="SAI69096.1"/>
    <property type="molecule type" value="Genomic_DNA"/>
</dbReference>
<evidence type="ECO:0000256" key="5">
    <source>
        <dbReference type="ARBA" id="ARBA00023136"/>
    </source>
</evidence>
<evidence type="ECO:0000256" key="2">
    <source>
        <dbReference type="ARBA" id="ARBA00022481"/>
    </source>
</evidence>
<feature type="transmembrane region" description="Helical" evidence="6">
    <location>
        <begin position="20"/>
        <end position="40"/>
    </location>
</feature>
<gene>
    <name evidence="7" type="primary">gspH_1</name>
    <name evidence="7" type="ORF">SAMEA3906486_02296</name>
</gene>
<dbReference type="SUPFAM" id="SSF54523">
    <property type="entry name" value="Pili subunits"/>
    <property type="match status" value="1"/>
</dbReference>
<dbReference type="GO" id="GO:0016020">
    <property type="term" value="C:membrane"/>
    <property type="evidence" value="ECO:0007669"/>
    <property type="project" value="UniProtKB-SubCell"/>
</dbReference>
<evidence type="ECO:0000256" key="4">
    <source>
        <dbReference type="ARBA" id="ARBA00022989"/>
    </source>
</evidence>
<comment type="subcellular location">
    <subcellularLocation>
        <location evidence="1">Membrane</location>
        <topology evidence="1">Single-pass membrane protein</topology>
    </subcellularLocation>
</comment>
<evidence type="ECO:0000256" key="1">
    <source>
        <dbReference type="ARBA" id="ARBA00004167"/>
    </source>
</evidence>
<name>A0A157SGQ2_9BORD</name>
<keyword evidence="5 6" id="KW-0472">Membrane</keyword>
<dbReference type="GO" id="GO:0015627">
    <property type="term" value="C:type II protein secretion system complex"/>
    <property type="evidence" value="ECO:0007669"/>
    <property type="project" value="InterPro"/>
</dbReference>
<evidence type="ECO:0000313" key="7">
    <source>
        <dbReference type="EMBL" id="SAI69096.1"/>
    </source>
</evidence>
<keyword evidence="3 6" id="KW-0812">Transmembrane</keyword>
<dbReference type="PROSITE" id="PS00409">
    <property type="entry name" value="PROKAR_NTER_METHYL"/>
    <property type="match status" value="1"/>
</dbReference>
<dbReference type="PRINTS" id="PR00885">
    <property type="entry name" value="BCTERIALGSPH"/>
</dbReference>
<dbReference type="InterPro" id="IPR045584">
    <property type="entry name" value="Pilin-like"/>
</dbReference>